<dbReference type="Gene3D" id="2.40.30.180">
    <property type="entry name" value="Ubiquitin-activating enzyme E1, FCCH domain"/>
    <property type="match status" value="1"/>
</dbReference>
<reference evidence="1" key="1">
    <citation type="submission" date="2018-05" db="EMBL/GenBank/DDBJ databases">
        <authorList>
            <person name="Lanie J.A."/>
            <person name="Ng W.-L."/>
            <person name="Kazmierczak K.M."/>
            <person name="Andrzejewski T.M."/>
            <person name="Davidsen T.M."/>
            <person name="Wayne K.J."/>
            <person name="Tettelin H."/>
            <person name="Glass J.I."/>
            <person name="Rusch D."/>
            <person name="Podicherti R."/>
            <person name="Tsui H.-C.T."/>
            <person name="Winkler M.E."/>
        </authorList>
    </citation>
    <scope>NUCLEOTIDE SEQUENCE</scope>
</reference>
<gene>
    <name evidence="1" type="ORF">METZ01_LOCUS121918</name>
</gene>
<evidence type="ECO:0008006" key="2">
    <source>
        <dbReference type="Google" id="ProtNLM"/>
    </source>
</evidence>
<feature type="non-terminal residue" evidence="1">
    <location>
        <position position="812"/>
    </location>
</feature>
<accession>A0A381XWA4</accession>
<dbReference type="InterPro" id="IPR042302">
    <property type="entry name" value="E1_FCCH_sf"/>
</dbReference>
<dbReference type="AlphaFoldDB" id="A0A381XWA4"/>
<dbReference type="EMBL" id="UINC01016616">
    <property type="protein sequence ID" value="SVA69064.1"/>
    <property type="molecule type" value="Genomic_DNA"/>
</dbReference>
<proteinExistence type="predicted"/>
<evidence type="ECO:0000313" key="1">
    <source>
        <dbReference type="EMBL" id="SVA69064.1"/>
    </source>
</evidence>
<name>A0A381XWA4_9ZZZZ</name>
<sequence length="812" mass="84419">MTAFYDFFRFIKLYSTDGVTLEHTIEADAVTDTLSISRGAGVSWSPTDTATDSFKIDVNYNFEVPVATTTLRLTDVNSVDQDVQLIAGGNMTIVRNSANSLTIAALMGGVSKSISNATATDPVVITTTNAHDYTEGTPVTIVDVIGMTQLNGNEYYADVLTGNSMALYTDEFLATSVDGTGFTAYTSGGVVTGEYAGAKKLNDLVDVKFNTPNFTDSIKIGDITTGTLSAANNNVIVGIGAGNIITSAVDSVIIGKDAGDEITTGAENIVIGKDAGASGNWSTSIAIGKGAGINGSPSDTPYREVFIGGYAGTGKDHQGNVAVGYFAGSGLQDDSDYNVSIGYRTLEYSKGTGSASQKGNVSIGYQALQGQSNLSEGDYNVAIGYDAGKTISSGSNNVLIGLTAGDAIATGNNNIIIGDYAGTSALTDTVALYTGGGTQRLTIDSTGATINGDAVMLGGVVTSHLIPDTDATYDLGTSTHKFRDLHLDGNSFYLGGHKISIEANELAFGGAVISDLIRIAADDSTIRTVNSGESIRFSGAGSVTTASNAEGDITITGGYGGLTDNTDVAGVVAGDDGKILYYDHGTTSFKWKADDDTPAGYNNTDWDTAYGWGDHAGGSYLTGTGVLSSHTDVHTAAPTAGQVLMWDAGNSRWTPGSELLDSLTGSVFGDDSTLLVDGVNSTINLDGTMKTHIIPALDATYDIGSAEKKIRDLYVDGGGSFWIGDTTKMQIAPYKFQDASFGHFVELTGVADEPDDSYSPRLCGIVISPDGTKLYTPQADRNSPLPDYMRIVQYTLGTPFDLSTITNTVAPA</sequence>
<organism evidence="1">
    <name type="scientific">marine metagenome</name>
    <dbReference type="NCBI Taxonomy" id="408172"/>
    <lineage>
        <taxon>unclassified sequences</taxon>
        <taxon>metagenomes</taxon>
        <taxon>ecological metagenomes</taxon>
    </lineage>
</organism>
<protein>
    <recommendedName>
        <fullName evidence="2">Peptidase S74 domain-containing protein</fullName>
    </recommendedName>
</protein>